<dbReference type="SUPFAM" id="SSF55874">
    <property type="entry name" value="ATPase domain of HSP90 chaperone/DNA topoisomerase II/histidine kinase"/>
    <property type="match status" value="1"/>
</dbReference>
<dbReference type="EC" id="2.7.13.3" evidence="3"/>
<keyword evidence="10" id="KW-0812">Transmembrane</keyword>
<dbReference type="GO" id="GO:0000155">
    <property type="term" value="F:phosphorelay sensor kinase activity"/>
    <property type="evidence" value="ECO:0007669"/>
    <property type="project" value="InterPro"/>
</dbReference>
<dbReference type="PRINTS" id="PR00344">
    <property type="entry name" value="BCTRLSENSOR"/>
</dbReference>
<dbReference type="Proteomes" id="UP000198862">
    <property type="component" value="Unassembled WGS sequence"/>
</dbReference>
<comment type="subcellular location">
    <subcellularLocation>
        <location evidence="2">Cell membrane</location>
        <topology evidence="2">Multi-pass membrane protein</topology>
    </subcellularLocation>
</comment>
<dbReference type="SUPFAM" id="SSF47384">
    <property type="entry name" value="Homodimeric domain of signal transducing histidine kinase"/>
    <property type="match status" value="1"/>
</dbReference>
<dbReference type="CDD" id="cd06225">
    <property type="entry name" value="HAMP"/>
    <property type="match status" value="1"/>
</dbReference>
<dbReference type="SMART" id="SM00388">
    <property type="entry name" value="HisKA"/>
    <property type="match status" value="1"/>
</dbReference>
<dbReference type="SMART" id="SM00387">
    <property type="entry name" value="HATPase_c"/>
    <property type="match status" value="1"/>
</dbReference>
<evidence type="ECO:0000256" key="4">
    <source>
        <dbReference type="ARBA" id="ARBA00022475"/>
    </source>
</evidence>
<reference evidence="13 14" key="1">
    <citation type="submission" date="2016-10" db="EMBL/GenBank/DDBJ databases">
        <authorList>
            <person name="de Groot N.N."/>
        </authorList>
    </citation>
    <scope>NUCLEOTIDE SEQUENCE [LARGE SCALE GENOMIC DNA]</scope>
    <source>
        <strain evidence="13 14">DSM 6059</strain>
    </source>
</reference>
<dbReference type="PROSITE" id="PS50109">
    <property type="entry name" value="HIS_KIN"/>
    <property type="match status" value="1"/>
</dbReference>
<dbReference type="InterPro" id="IPR036890">
    <property type="entry name" value="HATPase_C_sf"/>
</dbReference>
<dbReference type="InterPro" id="IPR005467">
    <property type="entry name" value="His_kinase_dom"/>
</dbReference>
<evidence type="ECO:0000256" key="8">
    <source>
        <dbReference type="ARBA" id="ARBA00022777"/>
    </source>
</evidence>
<sequence length="423" mass="48441">MKKLTFSLILIVIFSIIGLGWVLDNLFSQYQSHNKYDELKPYKELGTILAKTLNQQTNIEEFINDWQTQNVVEVTLLNLNAFPLPESLQKKFYQGEPLTLESENSIFIHFILPKKDKILIVTLPAQTKKHDNNLLKLAFTAIFYIAILLILFIWLYPLIKHLRQLRKTAKAFGEGKLEKRIPINSTSYITDIEVEFNKMAQRIETLVSDNKLLGNAVSHDLRTPLARLRFGIEALEETTNPQLRDKYQKHISKDIDEMEKLVAVLLNYARLEQAMVTIEKRDINLNNLISDCINTKISSDITIQWLKSEPAIIIGDINYLTMLFNNLLSNAQQYSNKTISVDIKQTKTEISVIVADDGPGIIKEKRHEILKPFTRGDNTLNKHGYGIGLAIVARIALWHDAILKIDDSKQLGGAEFSITFKKH</sequence>
<dbReference type="EMBL" id="FOLO01000026">
    <property type="protein sequence ID" value="SFC97899.1"/>
    <property type="molecule type" value="Genomic_DNA"/>
</dbReference>
<evidence type="ECO:0000256" key="2">
    <source>
        <dbReference type="ARBA" id="ARBA00004651"/>
    </source>
</evidence>
<dbReference type="InterPro" id="IPR003594">
    <property type="entry name" value="HATPase_dom"/>
</dbReference>
<evidence type="ECO:0000313" key="13">
    <source>
        <dbReference type="EMBL" id="SFC97899.1"/>
    </source>
</evidence>
<evidence type="ECO:0000256" key="10">
    <source>
        <dbReference type="SAM" id="Phobius"/>
    </source>
</evidence>
<keyword evidence="10" id="KW-1133">Transmembrane helix</keyword>
<dbReference type="CDD" id="cd00082">
    <property type="entry name" value="HisKA"/>
    <property type="match status" value="1"/>
</dbReference>
<organism evidence="13 14">
    <name type="scientific">Pseudoalteromonas denitrificans DSM 6059</name>
    <dbReference type="NCBI Taxonomy" id="1123010"/>
    <lineage>
        <taxon>Bacteria</taxon>
        <taxon>Pseudomonadati</taxon>
        <taxon>Pseudomonadota</taxon>
        <taxon>Gammaproteobacteria</taxon>
        <taxon>Alteromonadales</taxon>
        <taxon>Pseudoalteromonadaceae</taxon>
        <taxon>Pseudoalteromonas</taxon>
    </lineage>
</organism>
<evidence type="ECO:0000256" key="1">
    <source>
        <dbReference type="ARBA" id="ARBA00000085"/>
    </source>
</evidence>
<dbReference type="STRING" id="1123010.SAMN02745724_03095"/>
<evidence type="ECO:0000259" key="12">
    <source>
        <dbReference type="PROSITE" id="PS50885"/>
    </source>
</evidence>
<dbReference type="Gene3D" id="1.10.287.130">
    <property type="match status" value="1"/>
</dbReference>
<dbReference type="GO" id="GO:0005524">
    <property type="term" value="F:ATP binding"/>
    <property type="evidence" value="ECO:0007669"/>
    <property type="project" value="UniProtKB-KW"/>
</dbReference>
<dbReference type="Gene3D" id="3.30.565.10">
    <property type="entry name" value="Histidine kinase-like ATPase, C-terminal domain"/>
    <property type="match status" value="1"/>
</dbReference>
<dbReference type="OrthoDB" id="9804645at2"/>
<dbReference type="PANTHER" id="PTHR44936">
    <property type="entry name" value="SENSOR PROTEIN CREC"/>
    <property type="match status" value="1"/>
</dbReference>
<proteinExistence type="predicted"/>
<evidence type="ECO:0000256" key="6">
    <source>
        <dbReference type="ARBA" id="ARBA00022679"/>
    </source>
</evidence>
<feature type="transmembrane region" description="Helical" evidence="10">
    <location>
        <begin position="6"/>
        <end position="27"/>
    </location>
</feature>
<evidence type="ECO:0000259" key="11">
    <source>
        <dbReference type="PROSITE" id="PS50109"/>
    </source>
</evidence>
<evidence type="ECO:0000256" key="5">
    <source>
        <dbReference type="ARBA" id="ARBA00022553"/>
    </source>
</evidence>
<keyword evidence="5" id="KW-0597">Phosphoprotein</keyword>
<feature type="domain" description="HAMP" evidence="12">
    <location>
        <begin position="156"/>
        <end position="208"/>
    </location>
</feature>
<evidence type="ECO:0000256" key="7">
    <source>
        <dbReference type="ARBA" id="ARBA00022741"/>
    </source>
</evidence>
<dbReference type="PROSITE" id="PS50885">
    <property type="entry name" value="HAMP"/>
    <property type="match status" value="1"/>
</dbReference>
<name>A0A1I1NJS2_9GAMM</name>
<keyword evidence="8 13" id="KW-0418">Kinase</keyword>
<dbReference type="AlphaFoldDB" id="A0A1I1NJS2"/>
<feature type="domain" description="Histidine kinase" evidence="11">
    <location>
        <begin position="216"/>
        <end position="423"/>
    </location>
</feature>
<evidence type="ECO:0000256" key="9">
    <source>
        <dbReference type="ARBA" id="ARBA00022840"/>
    </source>
</evidence>
<comment type="catalytic activity">
    <reaction evidence="1">
        <text>ATP + protein L-histidine = ADP + protein N-phospho-L-histidine.</text>
        <dbReference type="EC" id="2.7.13.3"/>
    </reaction>
</comment>
<evidence type="ECO:0000256" key="3">
    <source>
        <dbReference type="ARBA" id="ARBA00012438"/>
    </source>
</evidence>
<dbReference type="InterPro" id="IPR003660">
    <property type="entry name" value="HAMP_dom"/>
</dbReference>
<dbReference type="Pfam" id="PF00512">
    <property type="entry name" value="HisKA"/>
    <property type="match status" value="1"/>
</dbReference>
<keyword evidence="14" id="KW-1185">Reference proteome</keyword>
<protein>
    <recommendedName>
        <fullName evidence="3">histidine kinase</fullName>
        <ecNumber evidence="3">2.7.13.3</ecNumber>
    </recommendedName>
</protein>
<evidence type="ECO:0000313" key="14">
    <source>
        <dbReference type="Proteomes" id="UP000198862"/>
    </source>
</evidence>
<dbReference type="Gene3D" id="6.10.340.10">
    <property type="match status" value="1"/>
</dbReference>
<keyword evidence="10" id="KW-0472">Membrane</keyword>
<dbReference type="InterPro" id="IPR003661">
    <property type="entry name" value="HisK_dim/P_dom"/>
</dbReference>
<accession>A0A1I1NJS2</accession>
<dbReference type="SMART" id="SM00304">
    <property type="entry name" value="HAMP"/>
    <property type="match status" value="1"/>
</dbReference>
<keyword evidence="7" id="KW-0547">Nucleotide-binding</keyword>
<dbReference type="PANTHER" id="PTHR44936:SF10">
    <property type="entry name" value="SENSOR PROTEIN RSTB"/>
    <property type="match status" value="1"/>
</dbReference>
<keyword evidence="4" id="KW-1003">Cell membrane</keyword>
<dbReference type="InterPro" id="IPR004358">
    <property type="entry name" value="Sig_transdc_His_kin-like_C"/>
</dbReference>
<keyword evidence="6" id="KW-0808">Transferase</keyword>
<feature type="transmembrane region" description="Helical" evidence="10">
    <location>
        <begin position="134"/>
        <end position="156"/>
    </location>
</feature>
<dbReference type="GO" id="GO:0005886">
    <property type="term" value="C:plasma membrane"/>
    <property type="evidence" value="ECO:0007669"/>
    <property type="project" value="UniProtKB-SubCell"/>
</dbReference>
<dbReference type="Pfam" id="PF02518">
    <property type="entry name" value="HATPase_c"/>
    <property type="match status" value="1"/>
</dbReference>
<keyword evidence="9" id="KW-0067">ATP-binding</keyword>
<dbReference type="InterPro" id="IPR050980">
    <property type="entry name" value="2C_sensor_his_kinase"/>
</dbReference>
<gene>
    <name evidence="13" type="ORF">SAMN02745724_03095</name>
</gene>
<dbReference type="InterPro" id="IPR036097">
    <property type="entry name" value="HisK_dim/P_sf"/>
</dbReference>
<dbReference type="RefSeq" id="WP_091986036.1">
    <property type="nucleotide sequence ID" value="NZ_FOLO01000026.1"/>
</dbReference>